<dbReference type="EMBL" id="CDPU01000131">
    <property type="protein sequence ID" value="CEO57707.1"/>
    <property type="molecule type" value="Genomic_DNA"/>
</dbReference>
<evidence type="ECO:0000313" key="2">
    <source>
        <dbReference type="EMBL" id="CEO57707.1"/>
    </source>
</evidence>
<organism evidence="2">
    <name type="scientific">Bionectria ochroleuca</name>
    <name type="common">Gliocladium roseum</name>
    <dbReference type="NCBI Taxonomy" id="29856"/>
    <lineage>
        <taxon>Eukaryota</taxon>
        <taxon>Fungi</taxon>
        <taxon>Dikarya</taxon>
        <taxon>Ascomycota</taxon>
        <taxon>Pezizomycotina</taxon>
        <taxon>Sordariomycetes</taxon>
        <taxon>Hypocreomycetidae</taxon>
        <taxon>Hypocreales</taxon>
        <taxon>Bionectriaceae</taxon>
        <taxon>Clonostachys</taxon>
    </lineage>
</organism>
<gene>
    <name evidence="2" type="ORF">BN869_000013765_1</name>
</gene>
<sequence>MKMCLNQKTLTCARLKGDMRKQVGDELGVGWRAAEAMHWQLGEQELERRANLTALLREEHTKHSYQARDQEQHEAGESDNSSQSQEFYEWEIPPLAHSIMVTNRRYYCGVPKCKGSPSLQKEVAGNIYMLTSNQFNARSANGEHPLNPR</sequence>
<dbReference type="AlphaFoldDB" id="A0A0B7KQG4"/>
<accession>A0A0B7KQG4</accession>
<protein>
    <submittedName>
        <fullName evidence="2">Uncharacterized protein</fullName>
    </submittedName>
</protein>
<feature type="region of interest" description="Disordered" evidence="1">
    <location>
        <begin position="58"/>
        <end position="87"/>
    </location>
</feature>
<reference evidence="2" key="1">
    <citation type="submission" date="2015-01" db="EMBL/GenBank/DDBJ databases">
        <authorList>
            <person name="Durling Mikael"/>
        </authorList>
    </citation>
    <scope>NUCLEOTIDE SEQUENCE</scope>
</reference>
<name>A0A0B7KQG4_BIOOC</name>
<proteinExistence type="predicted"/>
<feature type="compositionally biased region" description="Basic and acidic residues" evidence="1">
    <location>
        <begin position="58"/>
        <end position="76"/>
    </location>
</feature>
<evidence type="ECO:0000256" key="1">
    <source>
        <dbReference type="SAM" id="MobiDB-lite"/>
    </source>
</evidence>